<dbReference type="Gene3D" id="2.60.40.10">
    <property type="entry name" value="Immunoglobulins"/>
    <property type="match status" value="1"/>
</dbReference>
<dbReference type="PANTHER" id="PTHR43547">
    <property type="entry name" value="TWO-COMPONENT HISTIDINE KINASE"/>
    <property type="match status" value="1"/>
</dbReference>
<evidence type="ECO:0000259" key="6">
    <source>
        <dbReference type="PROSITE" id="PS50109"/>
    </source>
</evidence>
<keyword evidence="5" id="KW-0812">Transmembrane</keyword>
<dbReference type="Gene3D" id="3.30.565.10">
    <property type="entry name" value="Histidine kinase-like ATPase, C-terminal domain"/>
    <property type="match status" value="1"/>
</dbReference>
<comment type="caution">
    <text evidence="8">The sequence shown here is derived from an EMBL/GenBank/DDBJ whole genome shotgun (WGS) entry which is preliminary data.</text>
</comment>
<dbReference type="Pfam" id="PF08447">
    <property type="entry name" value="PAS_3"/>
    <property type="match status" value="1"/>
</dbReference>
<dbReference type="PANTHER" id="PTHR43547:SF2">
    <property type="entry name" value="HYBRID SIGNAL TRANSDUCTION HISTIDINE KINASE C"/>
    <property type="match status" value="1"/>
</dbReference>
<name>A0AAW3ZIS1_9GAMM</name>
<evidence type="ECO:0000313" key="9">
    <source>
        <dbReference type="Proteomes" id="UP000613768"/>
    </source>
</evidence>
<dbReference type="InterPro" id="IPR000014">
    <property type="entry name" value="PAS"/>
</dbReference>
<dbReference type="InterPro" id="IPR035965">
    <property type="entry name" value="PAS-like_dom_sf"/>
</dbReference>
<feature type="domain" description="Histidine kinase" evidence="6">
    <location>
        <begin position="1040"/>
        <end position="1272"/>
    </location>
</feature>
<dbReference type="CDD" id="cd00130">
    <property type="entry name" value="PAS"/>
    <property type="match status" value="1"/>
</dbReference>
<dbReference type="SUPFAM" id="SSF63829">
    <property type="entry name" value="Calcium-dependent phosphotriesterase"/>
    <property type="match status" value="3"/>
</dbReference>
<dbReference type="InterPro" id="IPR011110">
    <property type="entry name" value="Reg_prop"/>
</dbReference>
<dbReference type="GO" id="GO:0000155">
    <property type="term" value="F:phosphorelay sensor kinase activity"/>
    <property type="evidence" value="ECO:0007669"/>
    <property type="project" value="InterPro"/>
</dbReference>
<dbReference type="InterPro" id="IPR000700">
    <property type="entry name" value="PAS-assoc_C"/>
</dbReference>
<reference evidence="8 9" key="1">
    <citation type="submission" date="2020-09" db="EMBL/GenBank/DDBJ databases">
        <title>Pseudoxanthomonas sp. CAU 1598 isolated from sand of Yaerae Beach.</title>
        <authorList>
            <person name="Kim W."/>
        </authorList>
    </citation>
    <scope>NUCLEOTIDE SEQUENCE [LARGE SCALE GENOMIC DNA]</scope>
    <source>
        <strain evidence="8 9">CAU 1598</strain>
    </source>
</reference>
<evidence type="ECO:0000313" key="8">
    <source>
        <dbReference type="EMBL" id="MBD8524609.1"/>
    </source>
</evidence>
<dbReference type="Pfam" id="PF07494">
    <property type="entry name" value="Reg_prop"/>
    <property type="match status" value="3"/>
</dbReference>
<dbReference type="PRINTS" id="PR00344">
    <property type="entry name" value="BCTRLSENSOR"/>
</dbReference>
<feature type="transmembrane region" description="Helical" evidence="5">
    <location>
        <begin position="823"/>
        <end position="845"/>
    </location>
</feature>
<keyword evidence="5" id="KW-1133">Transmembrane helix</keyword>
<keyword evidence="3" id="KW-0597">Phosphoprotein</keyword>
<dbReference type="SUPFAM" id="SSF55785">
    <property type="entry name" value="PYP-like sensor domain (PAS domain)"/>
    <property type="match status" value="1"/>
</dbReference>
<dbReference type="NCBIfam" id="TIGR00229">
    <property type="entry name" value="sensory_box"/>
    <property type="match status" value="1"/>
</dbReference>
<dbReference type="InterPro" id="IPR036890">
    <property type="entry name" value="HATPase_C_sf"/>
</dbReference>
<protein>
    <recommendedName>
        <fullName evidence="2">histidine kinase</fullName>
        <ecNumber evidence="2">2.7.13.3</ecNumber>
    </recommendedName>
</protein>
<organism evidence="8 9">
    <name type="scientific">Pseudomarimonas arenosa</name>
    <dbReference type="NCBI Taxonomy" id="2774145"/>
    <lineage>
        <taxon>Bacteria</taxon>
        <taxon>Pseudomonadati</taxon>
        <taxon>Pseudomonadota</taxon>
        <taxon>Gammaproteobacteria</taxon>
        <taxon>Lysobacterales</taxon>
        <taxon>Lysobacteraceae</taxon>
        <taxon>Pseudomarimonas</taxon>
    </lineage>
</organism>
<keyword evidence="4" id="KW-0175">Coiled coil</keyword>
<comment type="catalytic activity">
    <reaction evidence="1">
        <text>ATP + protein L-histidine = ADP + protein N-phospho-L-histidine.</text>
        <dbReference type="EC" id="2.7.13.3"/>
    </reaction>
</comment>
<dbReference type="SUPFAM" id="SSF55874">
    <property type="entry name" value="ATPase domain of HSP90 chaperone/DNA topoisomerase II/histidine kinase"/>
    <property type="match status" value="1"/>
</dbReference>
<evidence type="ECO:0000256" key="1">
    <source>
        <dbReference type="ARBA" id="ARBA00000085"/>
    </source>
</evidence>
<keyword evidence="9" id="KW-1185">Reference proteome</keyword>
<dbReference type="PROSITE" id="PS50113">
    <property type="entry name" value="PAC"/>
    <property type="match status" value="1"/>
</dbReference>
<dbReference type="InterPro" id="IPR013655">
    <property type="entry name" value="PAS_fold_3"/>
</dbReference>
<dbReference type="Proteomes" id="UP000613768">
    <property type="component" value="Unassembled WGS sequence"/>
</dbReference>
<evidence type="ECO:0000256" key="5">
    <source>
        <dbReference type="SAM" id="Phobius"/>
    </source>
</evidence>
<dbReference type="InterPro" id="IPR005467">
    <property type="entry name" value="His_kinase_dom"/>
</dbReference>
<dbReference type="CDD" id="cd00082">
    <property type="entry name" value="HisKA"/>
    <property type="match status" value="1"/>
</dbReference>
<feature type="domain" description="PAC" evidence="7">
    <location>
        <begin position="935"/>
        <end position="988"/>
    </location>
</feature>
<evidence type="ECO:0000259" key="7">
    <source>
        <dbReference type="PROSITE" id="PS50113"/>
    </source>
</evidence>
<dbReference type="PROSITE" id="PS50109">
    <property type="entry name" value="HIS_KIN"/>
    <property type="match status" value="1"/>
</dbReference>
<dbReference type="InterPro" id="IPR001610">
    <property type="entry name" value="PAC"/>
</dbReference>
<dbReference type="SMART" id="SM00086">
    <property type="entry name" value="PAC"/>
    <property type="match status" value="1"/>
</dbReference>
<feature type="coiled-coil region" evidence="4">
    <location>
        <begin position="976"/>
        <end position="1003"/>
    </location>
</feature>
<dbReference type="InterPro" id="IPR015943">
    <property type="entry name" value="WD40/YVTN_repeat-like_dom_sf"/>
</dbReference>
<dbReference type="Gene3D" id="1.10.287.130">
    <property type="match status" value="1"/>
</dbReference>
<dbReference type="Gene3D" id="2.130.10.10">
    <property type="entry name" value="YVTN repeat-like/Quinoprotein amine dehydrogenase"/>
    <property type="match status" value="3"/>
</dbReference>
<dbReference type="InterPro" id="IPR003594">
    <property type="entry name" value="HATPase_dom"/>
</dbReference>
<dbReference type="Gene3D" id="3.30.450.20">
    <property type="entry name" value="PAS domain"/>
    <property type="match status" value="1"/>
</dbReference>
<dbReference type="InterPro" id="IPR004358">
    <property type="entry name" value="Sig_transdc_His_kin-like_C"/>
</dbReference>
<evidence type="ECO:0000256" key="2">
    <source>
        <dbReference type="ARBA" id="ARBA00012438"/>
    </source>
</evidence>
<dbReference type="InterPro" id="IPR013783">
    <property type="entry name" value="Ig-like_fold"/>
</dbReference>
<dbReference type="InterPro" id="IPR003661">
    <property type="entry name" value="HisK_dim/P_dom"/>
</dbReference>
<dbReference type="InterPro" id="IPR011123">
    <property type="entry name" value="Y_Y_Y"/>
</dbReference>
<evidence type="ECO:0000256" key="3">
    <source>
        <dbReference type="ARBA" id="ARBA00022553"/>
    </source>
</evidence>
<proteinExistence type="predicted"/>
<dbReference type="EMBL" id="JACYTR010000003">
    <property type="protein sequence ID" value="MBD8524609.1"/>
    <property type="molecule type" value="Genomic_DNA"/>
</dbReference>
<dbReference type="Pfam" id="PF02518">
    <property type="entry name" value="HATPase_c"/>
    <property type="match status" value="1"/>
</dbReference>
<evidence type="ECO:0000256" key="4">
    <source>
        <dbReference type="SAM" id="Coils"/>
    </source>
</evidence>
<dbReference type="SMART" id="SM00387">
    <property type="entry name" value="HATPase_c"/>
    <property type="match status" value="1"/>
</dbReference>
<dbReference type="Pfam" id="PF07495">
    <property type="entry name" value="Y_Y_Y"/>
    <property type="match status" value="1"/>
</dbReference>
<sequence length="1285" mass="140758">MLAPRMGGRAAFGLRRSAFFWGLKGLCLVCLLAVASPLWALNHAGFESVRFRHIGVDQGLPQSTVRSLSQDSLGFVWLATQDGLARYDGYEIRIFRFDSRDPLSLPDNHILAVESSGDGGLWVGGQNGGLSLWDPVSERFTSWHRGDGLGDGLASESVSALLADSHGGLWIGFFGGQLQRRAADGVITDVHRDAWSAMGSIRAIRSEAQRGVLVAGSGGVWWMDADSGEIRRVFSRWNNQPVDAHDARFGPDGRIWVATEQSGVLVVNPDTGHVDQRLGVAQGLSHDGARALLFDRRGRVWIGTFAGLNRLDLRTGELHRWLGDSSAVDGLSAARVQALMEDREGLIWVGTWVNGISLHDPRSEAFVVARPSPHSATALPGTVIVDVNPAENGQLWVTMHDRPELALLDPQKGVVRRIPVSIPGTEGRLQIRSTVQRANGELWLAMGALGIARIDPHDGTTQWFFEGDDSGWNAPGGELYDLIVDSEQTLWVASIGGGLARLCASCTRFERFRHDPENPRSLPGDEVQSLSESQRGGIWVGTRFSGMALFDPLNSTFTRYSAEPTNPHGLGHPAVTCFLEDSQDQLWLGTQGGGFYRAERNAENQILQFHRVDRADGLSADAIGRIIEDAQGTLWISSTAGISSYQPSTGRIRNFGAREGAQASGYFIGSGVKLDDGTIGFGGLRGLTLFDPAAVEPAPAPARVQISDIRLAGGERAQMRESPLQRDAEGGLQLVLDTQANDVFIDLTALTFASPDTLRYEYMLEGLDGEWRVTEARRRFAAYTNLPAGDYLFLARVSRHGEPVGEELRLPVRVMQIRTTMDWLALIAVPLAALAMAGMLAVGLLRHRDRLRAQRSERASQERLKLALWGTGDELWRYELGSGLMYRENPIHNVHEMQGKPAVPVSRLMPLVHPQDRDETNRALRALIAGEVETMDVTYRVRHEDGHWLWLRSRGRVLERDDKGRASVLVGTSSDVTELKTSQESLREVNRELEDRVAERTSELMRSNLELSSALGDLRMAQDQLVEQEKMAALGGLVAGIAHEINTPIGIGVTAASHLQEATIQFETALASNSITRSALQRFMEAARESADLVMRNLLRADKLVKSFKRVAVDQSSEARRTIDLAEYLDEVVTSLSPSLRRANHQVVLDVPTGIQMESYPGAIYQILSNLVQNSLNHGFAGWQSGGKIRVSAEQQGAKVKLSYIDNGQGMSEEVRKHVFDPFFTTRRGEGGSGLGMHIVYNLVTRAIGGTISCTSSPGQGVEIQILMPVIAPMPEEEPEPQTTP</sequence>
<dbReference type="EC" id="2.7.13.3" evidence="2"/>
<keyword evidence="5" id="KW-0472">Membrane</keyword>
<accession>A0AAW3ZIS1</accession>
<gene>
    <name evidence="8" type="ORF">IFO71_02545</name>
</gene>